<proteinExistence type="predicted"/>
<dbReference type="EMBL" id="JAIWYP010000007">
    <property type="protein sequence ID" value="KAH3803044.1"/>
    <property type="molecule type" value="Genomic_DNA"/>
</dbReference>
<reference evidence="1" key="1">
    <citation type="journal article" date="2019" name="bioRxiv">
        <title>The Genome of the Zebra Mussel, Dreissena polymorpha: A Resource for Invasive Species Research.</title>
        <authorList>
            <person name="McCartney M.A."/>
            <person name="Auch B."/>
            <person name="Kono T."/>
            <person name="Mallez S."/>
            <person name="Zhang Y."/>
            <person name="Obille A."/>
            <person name="Becker A."/>
            <person name="Abrahante J.E."/>
            <person name="Garbe J."/>
            <person name="Badalamenti J.P."/>
            <person name="Herman A."/>
            <person name="Mangelson H."/>
            <person name="Liachko I."/>
            <person name="Sullivan S."/>
            <person name="Sone E.D."/>
            <person name="Koren S."/>
            <person name="Silverstein K.A.T."/>
            <person name="Beckman K.B."/>
            <person name="Gohl D.M."/>
        </authorList>
    </citation>
    <scope>NUCLEOTIDE SEQUENCE</scope>
    <source>
        <strain evidence="1">Duluth1</strain>
        <tissue evidence="1">Whole animal</tissue>
    </source>
</reference>
<evidence type="ECO:0000313" key="2">
    <source>
        <dbReference type="Proteomes" id="UP000828390"/>
    </source>
</evidence>
<name>A0A9D4JB35_DREPO</name>
<comment type="caution">
    <text evidence="1">The sequence shown here is derived from an EMBL/GenBank/DDBJ whole genome shotgun (WGS) entry which is preliminary data.</text>
</comment>
<evidence type="ECO:0000313" key="1">
    <source>
        <dbReference type="EMBL" id="KAH3803044.1"/>
    </source>
</evidence>
<sequence>MILSDLSEVRREVVERPWGGGTQFFRAQPRDLASVVALVIADIRYPVCDSYQ</sequence>
<gene>
    <name evidence="1" type="ORF">DPMN_156742</name>
</gene>
<organism evidence="1 2">
    <name type="scientific">Dreissena polymorpha</name>
    <name type="common">Zebra mussel</name>
    <name type="synonym">Mytilus polymorpha</name>
    <dbReference type="NCBI Taxonomy" id="45954"/>
    <lineage>
        <taxon>Eukaryota</taxon>
        <taxon>Metazoa</taxon>
        <taxon>Spiralia</taxon>
        <taxon>Lophotrochozoa</taxon>
        <taxon>Mollusca</taxon>
        <taxon>Bivalvia</taxon>
        <taxon>Autobranchia</taxon>
        <taxon>Heteroconchia</taxon>
        <taxon>Euheterodonta</taxon>
        <taxon>Imparidentia</taxon>
        <taxon>Neoheterodontei</taxon>
        <taxon>Myida</taxon>
        <taxon>Dreissenoidea</taxon>
        <taxon>Dreissenidae</taxon>
        <taxon>Dreissena</taxon>
    </lineage>
</organism>
<keyword evidence="2" id="KW-1185">Reference proteome</keyword>
<protein>
    <submittedName>
        <fullName evidence="1">Uncharacterized protein</fullName>
    </submittedName>
</protein>
<dbReference type="Proteomes" id="UP000828390">
    <property type="component" value="Unassembled WGS sequence"/>
</dbReference>
<accession>A0A9D4JB35</accession>
<reference evidence="1" key="2">
    <citation type="submission" date="2020-11" db="EMBL/GenBank/DDBJ databases">
        <authorList>
            <person name="McCartney M.A."/>
            <person name="Auch B."/>
            <person name="Kono T."/>
            <person name="Mallez S."/>
            <person name="Becker A."/>
            <person name="Gohl D.M."/>
            <person name="Silverstein K.A.T."/>
            <person name="Koren S."/>
            <person name="Bechman K.B."/>
            <person name="Herman A."/>
            <person name="Abrahante J.E."/>
            <person name="Garbe J."/>
        </authorList>
    </citation>
    <scope>NUCLEOTIDE SEQUENCE</scope>
    <source>
        <strain evidence="1">Duluth1</strain>
        <tissue evidence="1">Whole animal</tissue>
    </source>
</reference>
<dbReference type="AlphaFoldDB" id="A0A9D4JB35"/>